<organism evidence="1 2">
    <name type="scientific">Selenomonas ruminantium subsp. lactilytica (strain NBRC 103574 / TAM6421)</name>
    <dbReference type="NCBI Taxonomy" id="927704"/>
    <lineage>
        <taxon>Bacteria</taxon>
        <taxon>Bacillati</taxon>
        <taxon>Bacillota</taxon>
        <taxon>Negativicutes</taxon>
        <taxon>Selenomonadales</taxon>
        <taxon>Selenomonadaceae</taxon>
        <taxon>Selenomonas</taxon>
    </lineage>
</organism>
<gene>
    <name evidence="1" type="ordered locus">SELR_01800</name>
</gene>
<evidence type="ECO:0000313" key="2">
    <source>
        <dbReference type="Proteomes" id="UP000007887"/>
    </source>
</evidence>
<dbReference type="PATRIC" id="fig|927704.6.peg.184"/>
<proteinExistence type="predicted"/>
<protein>
    <submittedName>
        <fullName evidence="1">Uncharacterized protein</fullName>
    </submittedName>
</protein>
<dbReference type="EMBL" id="AP012292">
    <property type="protein sequence ID" value="BAL81888.1"/>
    <property type="molecule type" value="Genomic_DNA"/>
</dbReference>
<dbReference type="AlphaFoldDB" id="I0GMA1"/>
<reference evidence="1 2" key="1">
    <citation type="submission" date="2011-10" db="EMBL/GenBank/DDBJ databases">
        <title>Whole genome sequence of Selenomonas ruminantium subsp. lactilytica TAM6421.</title>
        <authorList>
            <person name="Oguchi A."/>
            <person name="Ankai A."/>
            <person name="Kaneko J."/>
            <person name="Yamada-Narita S."/>
            <person name="Fukui S."/>
            <person name="Takahashi M."/>
            <person name="Onodera T."/>
            <person name="Kojima S."/>
            <person name="Fushimi T."/>
            <person name="Abe N."/>
            <person name="Kamio Y."/>
            <person name="Yamazaki S."/>
            <person name="Fujita N."/>
        </authorList>
    </citation>
    <scope>NUCLEOTIDE SEQUENCE [LARGE SCALE GENOMIC DNA]</scope>
    <source>
        <strain evidence="2">NBRC 103574 / TAM6421</strain>
    </source>
</reference>
<accession>I0GMA1</accession>
<name>I0GMA1_SELRL</name>
<evidence type="ECO:0000313" key="1">
    <source>
        <dbReference type="EMBL" id="BAL81888.1"/>
    </source>
</evidence>
<dbReference type="Proteomes" id="UP000007887">
    <property type="component" value="Chromosome"/>
</dbReference>
<dbReference type="KEGG" id="sri:SELR_01800"/>
<dbReference type="HOGENOM" id="CLU_3276524_0_0_9"/>
<sequence>MQFCRKKDKILQYVNVHKDCEMNPFSINRGDFPLHVWISLQ</sequence>